<gene>
    <name evidence="1" type="ORF">BRAA09T39781Z</name>
</gene>
<sequence length="91" mass="10796">MRRIPMDRSIRQERTRSFGWGLTSQVRVTWRMMLMASRLDRGLLKTLRLLEIGFWRNGVAISRFSSSRLNDNYAAMKSWFAMNLDNVRSHS</sequence>
<accession>A0A3P5YL70</accession>
<dbReference type="EMBL" id="LR031568">
    <property type="protein sequence ID" value="VDC62170.1"/>
    <property type="molecule type" value="Genomic_DNA"/>
</dbReference>
<protein>
    <submittedName>
        <fullName evidence="1">Uncharacterized protein</fullName>
    </submittedName>
</protein>
<dbReference type="AlphaFoldDB" id="A0A3P5YL70"/>
<organism evidence="1">
    <name type="scientific">Brassica campestris</name>
    <name type="common">Field mustard</name>
    <dbReference type="NCBI Taxonomy" id="3711"/>
    <lineage>
        <taxon>Eukaryota</taxon>
        <taxon>Viridiplantae</taxon>
        <taxon>Streptophyta</taxon>
        <taxon>Embryophyta</taxon>
        <taxon>Tracheophyta</taxon>
        <taxon>Spermatophyta</taxon>
        <taxon>Magnoliopsida</taxon>
        <taxon>eudicotyledons</taxon>
        <taxon>Gunneridae</taxon>
        <taxon>Pentapetalae</taxon>
        <taxon>rosids</taxon>
        <taxon>malvids</taxon>
        <taxon>Brassicales</taxon>
        <taxon>Brassicaceae</taxon>
        <taxon>Brassiceae</taxon>
        <taxon>Brassica</taxon>
    </lineage>
</organism>
<evidence type="ECO:0000313" key="1">
    <source>
        <dbReference type="EMBL" id="VDC62170.1"/>
    </source>
</evidence>
<reference evidence="1" key="1">
    <citation type="submission" date="2018-11" db="EMBL/GenBank/DDBJ databases">
        <authorList>
            <consortium name="Genoscope - CEA"/>
            <person name="William W."/>
        </authorList>
    </citation>
    <scope>NUCLEOTIDE SEQUENCE</scope>
</reference>
<proteinExistence type="predicted"/>
<name>A0A3P5YL70_BRACM</name>